<comment type="caution">
    <text evidence="4">The sequence shown here is derived from an EMBL/GenBank/DDBJ whole genome shotgun (WGS) entry which is preliminary data.</text>
</comment>
<gene>
    <name evidence="4" type="ORF">GEV37_04200</name>
</gene>
<dbReference type="NCBIfam" id="TIGR00254">
    <property type="entry name" value="GGDEF"/>
    <property type="match status" value="1"/>
</dbReference>
<comment type="catalytic activity">
    <reaction evidence="2">
        <text>2 GTP = 3',3'-c-di-GMP + 2 diphosphate</text>
        <dbReference type="Rhea" id="RHEA:24898"/>
        <dbReference type="ChEBI" id="CHEBI:33019"/>
        <dbReference type="ChEBI" id="CHEBI:37565"/>
        <dbReference type="ChEBI" id="CHEBI:58805"/>
        <dbReference type="EC" id="2.7.7.65"/>
    </reaction>
</comment>
<dbReference type="Gene3D" id="3.30.70.270">
    <property type="match status" value="1"/>
</dbReference>
<dbReference type="EMBL" id="WHVL01000001">
    <property type="protein sequence ID" value="MCB8888328.1"/>
    <property type="molecule type" value="Genomic_DNA"/>
</dbReference>
<dbReference type="InterPro" id="IPR029787">
    <property type="entry name" value="Nucleotide_cyclase"/>
</dbReference>
<evidence type="ECO:0000256" key="2">
    <source>
        <dbReference type="ARBA" id="ARBA00034247"/>
    </source>
</evidence>
<dbReference type="PANTHER" id="PTHR45138">
    <property type="entry name" value="REGULATORY COMPONENTS OF SENSORY TRANSDUCTION SYSTEM"/>
    <property type="match status" value="1"/>
</dbReference>
<sequence length="301" mass="34021">MLEPLPTPAPPANESNPQAIAVLGGQAGGSDLHLLDISDEYLRFWGGRRDQWLGAAPRIVERDMENRRLLRKLGQALSKGELCDGYSLSGLDRHSRARCPRAPATLIEWRVTAMNMPGYASRVLVLVQRDISKRVEKEAELERLATTDMLTGLYNRARFDVLLKKEISRLNRYIRPFSLIMLDIDYFKAINDSHGHDMGDQVLASIGEQLKSNLRKADYCARWGGEEFMVLAPETSLEQAIALAEKIRCCIRETHFPQVGRVSVSLGVIEARLSEHQQSVMKRADNALYRAKEQGRDRVCY</sequence>
<dbReference type="SUPFAM" id="SSF55073">
    <property type="entry name" value="Nucleotide cyclase"/>
    <property type="match status" value="1"/>
</dbReference>
<name>A0ABS8DQM2_9GAMM</name>
<evidence type="ECO:0000313" key="5">
    <source>
        <dbReference type="Proteomes" id="UP001319882"/>
    </source>
</evidence>
<evidence type="ECO:0000313" key="4">
    <source>
        <dbReference type="EMBL" id="MCB8888328.1"/>
    </source>
</evidence>
<feature type="domain" description="GGDEF" evidence="3">
    <location>
        <begin position="175"/>
        <end position="301"/>
    </location>
</feature>
<dbReference type="Proteomes" id="UP001319882">
    <property type="component" value="Unassembled WGS sequence"/>
</dbReference>
<dbReference type="PROSITE" id="PS50887">
    <property type="entry name" value="GGDEF"/>
    <property type="match status" value="1"/>
</dbReference>
<dbReference type="InterPro" id="IPR050469">
    <property type="entry name" value="Diguanylate_Cyclase"/>
</dbReference>
<evidence type="ECO:0000256" key="1">
    <source>
        <dbReference type="ARBA" id="ARBA00012528"/>
    </source>
</evidence>
<dbReference type="InterPro" id="IPR043128">
    <property type="entry name" value="Rev_trsase/Diguanyl_cyclase"/>
</dbReference>
<dbReference type="PANTHER" id="PTHR45138:SF9">
    <property type="entry name" value="DIGUANYLATE CYCLASE DGCM-RELATED"/>
    <property type="match status" value="1"/>
</dbReference>
<dbReference type="CDD" id="cd01949">
    <property type="entry name" value="GGDEF"/>
    <property type="match status" value="1"/>
</dbReference>
<dbReference type="EC" id="2.7.7.65" evidence="1"/>
<reference evidence="4 5" key="1">
    <citation type="journal article" date="2021" name="Sci. Rep.">
        <title>Genome analysis of a halophilic bacterium Halomonas malpeensis YU-PRIM-29(T) reveals its exopolysaccharide and pigment producing capabilities.</title>
        <authorList>
            <person name="Athmika"/>
            <person name="Ghate S.D."/>
            <person name="Arun A.B."/>
            <person name="Rao S.S."/>
            <person name="Kumar S.T.A."/>
            <person name="Kandiyil M.K."/>
            <person name="Saptami K."/>
            <person name="Rekha P.D."/>
        </authorList>
    </citation>
    <scope>NUCLEOTIDE SEQUENCE [LARGE SCALE GENOMIC DNA]</scope>
    <source>
        <strain evidence="5">prim 29</strain>
    </source>
</reference>
<evidence type="ECO:0000259" key="3">
    <source>
        <dbReference type="PROSITE" id="PS50887"/>
    </source>
</evidence>
<accession>A0ABS8DQM2</accession>
<protein>
    <recommendedName>
        <fullName evidence="1">diguanylate cyclase</fullName>
        <ecNumber evidence="1">2.7.7.65</ecNumber>
    </recommendedName>
</protein>
<dbReference type="InterPro" id="IPR000160">
    <property type="entry name" value="GGDEF_dom"/>
</dbReference>
<organism evidence="4 5">
    <name type="scientific">Vreelandella malpeensis</name>
    <dbReference type="NCBI Taxonomy" id="1172368"/>
    <lineage>
        <taxon>Bacteria</taxon>
        <taxon>Pseudomonadati</taxon>
        <taxon>Pseudomonadota</taxon>
        <taxon>Gammaproteobacteria</taxon>
        <taxon>Oceanospirillales</taxon>
        <taxon>Halomonadaceae</taxon>
        <taxon>Vreelandella</taxon>
    </lineage>
</organism>
<dbReference type="RefSeq" id="WP_227388946.1">
    <property type="nucleotide sequence ID" value="NZ_JBHSCJ010000003.1"/>
</dbReference>
<proteinExistence type="predicted"/>
<dbReference type="SMART" id="SM00267">
    <property type="entry name" value="GGDEF"/>
    <property type="match status" value="1"/>
</dbReference>
<dbReference type="Gene3D" id="3.30.450.20">
    <property type="entry name" value="PAS domain"/>
    <property type="match status" value="1"/>
</dbReference>
<dbReference type="Pfam" id="PF00990">
    <property type="entry name" value="GGDEF"/>
    <property type="match status" value="1"/>
</dbReference>
<keyword evidence="5" id="KW-1185">Reference proteome</keyword>